<dbReference type="PROSITE" id="PS50883">
    <property type="entry name" value="EAL"/>
    <property type="match status" value="1"/>
</dbReference>
<comment type="caution">
    <text evidence="2">The sequence shown here is derived from an EMBL/GenBank/DDBJ whole genome shotgun (WGS) entry which is preliminary data.</text>
</comment>
<evidence type="ECO:0000313" key="3">
    <source>
        <dbReference type="Proteomes" id="UP000293846"/>
    </source>
</evidence>
<name>A0A4R1B2S4_9BACI</name>
<feature type="domain" description="EAL" evidence="1">
    <location>
        <begin position="1"/>
        <end position="59"/>
    </location>
</feature>
<dbReference type="InterPro" id="IPR035919">
    <property type="entry name" value="EAL_sf"/>
</dbReference>
<evidence type="ECO:0000313" key="2">
    <source>
        <dbReference type="EMBL" id="TCJ04847.1"/>
    </source>
</evidence>
<sequence length="59" mass="6866">MNKIKDDTFTQDIFSENDLKDQAIIKSIASVVKELTIEVVFVDVETLEQSSYFLKNNFY</sequence>
<proteinExistence type="predicted"/>
<dbReference type="EMBL" id="SJTH01000007">
    <property type="protein sequence ID" value="TCJ04847.1"/>
    <property type="molecule type" value="Genomic_DNA"/>
</dbReference>
<accession>A0A4R1B2S4</accession>
<dbReference type="SUPFAM" id="SSF141868">
    <property type="entry name" value="EAL domain-like"/>
    <property type="match status" value="1"/>
</dbReference>
<organism evidence="2 3">
    <name type="scientific">Cytobacillus praedii</name>
    <dbReference type="NCBI Taxonomy" id="1742358"/>
    <lineage>
        <taxon>Bacteria</taxon>
        <taxon>Bacillati</taxon>
        <taxon>Bacillota</taxon>
        <taxon>Bacilli</taxon>
        <taxon>Bacillales</taxon>
        <taxon>Bacillaceae</taxon>
        <taxon>Cytobacillus</taxon>
    </lineage>
</organism>
<dbReference type="Proteomes" id="UP000293846">
    <property type="component" value="Unassembled WGS sequence"/>
</dbReference>
<keyword evidence="3" id="KW-1185">Reference proteome</keyword>
<gene>
    <name evidence="2" type="ORF">E0Y62_07960</name>
</gene>
<evidence type="ECO:0000259" key="1">
    <source>
        <dbReference type="PROSITE" id="PS50883"/>
    </source>
</evidence>
<dbReference type="InterPro" id="IPR001633">
    <property type="entry name" value="EAL_dom"/>
</dbReference>
<dbReference type="AlphaFoldDB" id="A0A4R1B2S4"/>
<protein>
    <recommendedName>
        <fullName evidence="1">EAL domain-containing protein</fullName>
    </recommendedName>
</protein>
<reference evidence="2 3" key="1">
    <citation type="submission" date="2019-03" db="EMBL/GenBank/DDBJ databases">
        <authorList>
            <person name="Jensen L."/>
            <person name="Storgaard J."/>
            <person name="Sulaj E."/>
            <person name="Schramm A."/>
            <person name="Marshall I.P.G."/>
        </authorList>
    </citation>
    <scope>NUCLEOTIDE SEQUENCE [LARGE SCALE GENOMIC DNA]</scope>
    <source>
        <strain evidence="2 3">2017H2G3</strain>
    </source>
</reference>